<comment type="subcellular location">
    <subcellularLocation>
        <location evidence="1">Cell envelope</location>
    </subcellularLocation>
</comment>
<dbReference type="RefSeq" id="WP_084289341.1">
    <property type="nucleotide sequence ID" value="NZ_FWYB01000004.1"/>
</dbReference>
<dbReference type="GO" id="GO:0030313">
    <property type="term" value="C:cell envelope"/>
    <property type="evidence" value="ECO:0007669"/>
    <property type="project" value="UniProtKB-SubCell"/>
</dbReference>
<evidence type="ECO:0000256" key="1">
    <source>
        <dbReference type="ARBA" id="ARBA00004196"/>
    </source>
</evidence>
<dbReference type="InterPro" id="IPR000866">
    <property type="entry name" value="AhpC/TSA"/>
</dbReference>
<dbReference type="STRING" id="475255.SAMN04488101_104234"/>
<feature type="chain" id="PRO_5012754705" description="Thioredoxin domain-containing protein" evidence="5">
    <location>
        <begin position="25"/>
        <end position="374"/>
    </location>
</feature>
<evidence type="ECO:0000256" key="4">
    <source>
        <dbReference type="ARBA" id="ARBA00023284"/>
    </source>
</evidence>
<dbReference type="AlphaFoldDB" id="A0A1W2CSD4"/>
<dbReference type="PROSITE" id="PS51352">
    <property type="entry name" value="THIOREDOXIN_2"/>
    <property type="match status" value="1"/>
</dbReference>
<dbReference type="CDD" id="cd02966">
    <property type="entry name" value="TlpA_like_family"/>
    <property type="match status" value="1"/>
</dbReference>
<dbReference type="InterPro" id="IPR013766">
    <property type="entry name" value="Thioredoxin_domain"/>
</dbReference>
<evidence type="ECO:0000256" key="2">
    <source>
        <dbReference type="ARBA" id="ARBA00022748"/>
    </source>
</evidence>
<evidence type="ECO:0000313" key="8">
    <source>
        <dbReference type="Proteomes" id="UP000192678"/>
    </source>
</evidence>
<evidence type="ECO:0000313" key="7">
    <source>
        <dbReference type="EMBL" id="SMC88113.1"/>
    </source>
</evidence>
<organism evidence="7 8">
    <name type="scientific">Pedobacter nyackensis</name>
    <dbReference type="NCBI Taxonomy" id="475255"/>
    <lineage>
        <taxon>Bacteria</taxon>
        <taxon>Pseudomonadati</taxon>
        <taxon>Bacteroidota</taxon>
        <taxon>Sphingobacteriia</taxon>
        <taxon>Sphingobacteriales</taxon>
        <taxon>Sphingobacteriaceae</taxon>
        <taxon>Pedobacter</taxon>
    </lineage>
</organism>
<feature type="domain" description="Thioredoxin" evidence="6">
    <location>
        <begin position="229"/>
        <end position="373"/>
    </location>
</feature>
<evidence type="ECO:0000256" key="5">
    <source>
        <dbReference type="SAM" id="SignalP"/>
    </source>
</evidence>
<protein>
    <recommendedName>
        <fullName evidence="6">Thioredoxin domain-containing protein</fullName>
    </recommendedName>
</protein>
<dbReference type="InterPro" id="IPR017937">
    <property type="entry name" value="Thioredoxin_CS"/>
</dbReference>
<dbReference type="InterPro" id="IPR050553">
    <property type="entry name" value="Thioredoxin_ResA/DsbE_sf"/>
</dbReference>
<dbReference type="InterPro" id="IPR036249">
    <property type="entry name" value="Thioredoxin-like_sf"/>
</dbReference>
<dbReference type="PANTHER" id="PTHR42852:SF6">
    <property type="entry name" value="THIOL:DISULFIDE INTERCHANGE PROTEIN DSBE"/>
    <property type="match status" value="1"/>
</dbReference>
<dbReference type="GO" id="GO:0017004">
    <property type="term" value="P:cytochrome complex assembly"/>
    <property type="evidence" value="ECO:0007669"/>
    <property type="project" value="UniProtKB-KW"/>
</dbReference>
<keyword evidence="3" id="KW-1015">Disulfide bond</keyword>
<name>A0A1W2CSD4_9SPHI</name>
<dbReference type="OrthoDB" id="750178at2"/>
<keyword evidence="4" id="KW-0676">Redox-active center</keyword>
<dbReference type="GO" id="GO:0016209">
    <property type="term" value="F:antioxidant activity"/>
    <property type="evidence" value="ECO:0007669"/>
    <property type="project" value="InterPro"/>
</dbReference>
<dbReference type="PROSITE" id="PS00194">
    <property type="entry name" value="THIOREDOXIN_1"/>
    <property type="match status" value="1"/>
</dbReference>
<dbReference type="Pfam" id="PF00578">
    <property type="entry name" value="AhpC-TSA"/>
    <property type="match status" value="1"/>
</dbReference>
<accession>A0A1W2CSD4</accession>
<proteinExistence type="predicted"/>
<dbReference type="EMBL" id="FWYB01000004">
    <property type="protein sequence ID" value="SMC88113.1"/>
    <property type="molecule type" value="Genomic_DNA"/>
</dbReference>
<feature type="signal peptide" evidence="5">
    <location>
        <begin position="1"/>
        <end position="24"/>
    </location>
</feature>
<dbReference type="PANTHER" id="PTHR42852">
    <property type="entry name" value="THIOL:DISULFIDE INTERCHANGE PROTEIN DSBE"/>
    <property type="match status" value="1"/>
</dbReference>
<evidence type="ECO:0000256" key="3">
    <source>
        <dbReference type="ARBA" id="ARBA00023157"/>
    </source>
</evidence>
<dbReference type="SUPFAM" id="SSF52833">
    <property type="entry name" value="Thioredoxin-like"/>
    <property type="match status" value="1"/>
</dbReference>
<keyword evidence="5" id="KW-0732">Signal</keyword>
<dbReference type="InterPro" id="IPR025380">
    <property type="entry name" value="DUF4369"/>
</dbReference>
<dbReference type="GO" id="GO:0016491">
    <property type="term" value="F:oxidoreductase activity"/>
    <property type="evidence" value="ECO:0007669"/>
    <property type="project" value="InterPro"/>
</dbReference>
<sequence length="374" mass="41661">MNNNPLKRIAAILGISLLSLQSFAANPYCVVKGKISGVTKDSKIIVQRSGGDHGGDVAIQQATIKADGTFLFSLPETVSNQLYEFKIDGSRGGFTFVAEKGQVEITSDIKKMYTAEIKGTPENDRWNNFQQFTRQQTQKSNEMNMSGSKFSKEEKLAFFKSVEAEKKRYVDSLAKNFPNSVVALYLAKVPLMMMKHDQIDSVLKGFKAHFSTHPYYVAMKKRADILRKVAPGAIAPDFNVVKPDGKSKISLSSFRGKYVMLDFWASWCVPCRAENPHTKHLYEKYKDKGLEVISFSLDHEIKPWNEAIVKDGMVWKHASDLVGGVKSPVAQKYGIDGIPAIWIIDPNGKIIAEGLRGEALEKLLESIFAPKTKG</sequence>
<evidence type="ECO:0000259" key="6">
    <source>
        <dbReference type="PROSITE" id="PS51352"/>
    </source>
</evidence>
<reference evidence="7 8" key="1">
    <citation type="submission" date="2017-04" db="EMBL/GenBank/DDBJ databases">
        <authorList>
            <person name="Afonso C.L."/>
            <person name="Miller P.J."/>
            <person name="Scott M.A."/>
            <person name="Spackman E."/>
            <person name="Goraichik I."/>
            <person name="Dimitrov K.M."/>
            <person name="Suarez D.L."/>
            <person name="Swayne D.E."/>
        </authorList>
    </citation>
    <scope>NUCLEOTIDE SEQUENCE [LARGE SCALE GENOMIC DNA]</scope>
    <source>
        <strain evidence="7 8">DSM 19625</strain>
    </source>
</reference>
<dbReference type="Pfam" id="PF14289">
    <property type="entry name" value="DUF4369"/>
    <property type="match status" value="1"/>
</dbReference>
<keyword evidence="8" id="KW-1185">Reference proteome</keyword>
<keyword evidence="2" id="KW-0201">Cytochrome c-type biogenesis</keyword>
<gene>
    <name evidence="7" type="ORF">SAMN04488101_104234</name>
</gene>
<dbReference type="Gene3D" id="3.40.30.10">
    <property type="entry name" value="Glutaredoxin"/>
    <property type="match status" value="1"/>
</dbReference>
<dbReference type="Proteomes" id="UP000192678">
    <property type="component" value="Unassembled WGS sequence"/>
</dbReference>